<keyword evidence="1" id="KW-0808">Transferase</keyword>
<dbReference type="EMBL" id="JEMB01001676">
    <property type="protein sequence ID" value="KYF85576.1"/>
    <property type="molecule type" value="Genomic_DNA"/>
</dbReference>
<dbReference type="GO" id="GO:0032259">
    <property type="term" value="P:methylation"/>
    <property type="evidence" value="ECO:0007669"/>
    <property type="project" value="UniProtKB-KW"/>
</dbReference>
<dbReference type="AlphaFoldDB" id="A0A150RZN3"/>
<evidence type="ECO:0000313" key="2">
    <source>
        <dbReference type="Proteomes" id="UP000075635"/>
    </source>
</evidence>
<organism evidence="1 2">
    <name type="scientific">Sorangium cellulosum</name>
    <name type="common">Polyangium cellulosum</name>
    <dbReference type="NCBI Taxonomy" id="56"/>
    <lineage>
        <taxon>Bacteria</taxon>
        <taxon>Pseudomonadati</taxon>
        <taxon>Myxococcota</taxon>
        <taxon>Polyangia</taxon>
        <taxon>Polyangiales</taxon>
        <taxon>Polyangiaceae</taxon>
        <taxon>Sorangium</taxon>
    </lineage>
</organism>
<name>A0A150RZN3_SORCE</name>
<keyword evidence="1" id="KW-0489">Methyltransferase</keyword>
<sequence>MARVGRLGGAILAETQGEYYLVGNTKAPVNFREAGFEPPDEAELVKGAYLRLKALRDVNNVKVAAPVLLLDVEGEELAKKLVQRFVIDRNGSVSERLWRLVYSPDDPLDDAEAPVERDARWLGDIPETIWQLVRDNVLRCL</sequence>
<evidence type="ECO:0000313" key="1">
    <source>
        <dbReference type="EMBL" id="KYF85576.1"/>
    </source>
</evidence>
<accession>A0A150RZN3</accession>
<reference evidence="1 2" key="1">
    <citation type="submission" date="2014-02" db="EMBL/GenBank/DDBJ databases">
        <title>The small core and large imbalanced accessory genome model reveals a collaborative survival strategy of Sorangium cellulosum strains in nature.</title>
        <authorList>
            <person name="Han K."/>
            <person name="Peng R."/>
            <person name="Blom J."/>
            <person name="Li Y.-Z."/>
        </authorList>
    </citation>
    <scope>NUCLEOTIDE SEQUENCE [LARGE SCALE GENOMIC DNA]</scope>
    <source>
        <strain evidence="1 2">So0011-07</strain>
    </source>
</reference>
<comment type="caution">
    <text evidence="1">The sequence shown here is derived from an EMBL/GenBank/DDBJ whole genome shotgun (WGS) entry which is preliminary data.</text>
</comment>
<dbReference type="GO" id="GO:0008168">
    <property type="term" value="F:methyltransferase activity"/>
    <property type="evidence" value="ECO:0007669"/>
    <property type="project" value="UniProtKB-KW"/>
</dbReference>
<dbReference type="Proteomes" id="UP000075635">
    <property type="component" value="Unassembled WGS sequence"/>
</dbReference>
<gene>
    <name evidence="1" type="ORF">BE17_49095</name>
</gene>
<proteinExistence type="predicted"/>
<protein>
    <submittedName>
        <fullName evidence="1">Precorrin-3B C(17)-methyltransferase</fullName>
    </submittedName>
</protein>